<organism evidence="10 11">
    <name type="scientific">Fusobacterium ulcerans 12-1B</name>
    <dbReference type="NCBI Taxonomy" id="457404"/>
    <lineage>
        <taxon>Bacteria</taxon>
        <taxon>Fusobacteriati</taxon>
        <taxon>Fusobacteriota</taxon>
        <taxon>Fusobacteriia</taxon>
        <taxon>Fusobacteriales</taxon>
        <taxon>Fusobacteriaceae</taxon>
        <taxon>Fusobacterium</taxon>
    </lineage>
</organism>
<dbReference type="PANTHER" id="PTHR21039:SF0">
    <property type="entry name" value="HISTIDINOL-PHOSPHATASE"/>
    <property type="match status" value="1"/>
</dbReference>
<evidence type="ECO:0000313" key="11">
    <source>
        <dbReference type="Proteomes" id="UP000003233"/>
    </source>
</evidence>
<evidence type="ECO:0000256" key="6">
    <source>
        <dbReference type="ARBA" id="ARBA00023102"/>
    </source>
</evidence>
<dbReference type="PANTHER" id="PTHR21039">
    <property type="entry name" value="HISTIDINOL PHOSPHATASE-RELATED"/>
    <property type="match status" value="1"/>
</dbReference>
<evidence type="ECO:0000256" key="3">
    <source>
        <dbReference type="ARBA" id="ARBA00013085"/>
    </source>
</evidence>
<evidence type="ECO:0000256" key="1">
    <source>
        <dbReference type="ARBA" id="ARBA00004970"/>
    </source>
</evidence>
<accession>H1PNP1</accession>
<dbReference type="UniPathway" id="UPA00031">
    <property type="reaction ID" value="UER00013"/>
</dbReference>
<keyword evidence="4 8" id="KW-0028">Amino-acid biosynthesis</keyword>
<dbReference type="PATRIC" id="fig|457404.5.peg.1191"/>
<reference evidence="10 11" key="1">
    <citation type="submission" date="2012-07" db="EMBL/GenBank/DDBJ databases">
        <title>The Genome Sequence of Fusobacterium ulcerans 12_1B.</title>
        <authorList>
            <consortium name="The Broad Institute Genome Sequencing Platform"/>
            <person name="Earl A."/>
            <person name="Ward D."/>
            <person name="Feldgarden M."/>
            <person name="Gevers D."/>
            <person name="Strauss J."/>
            <person name="Ambrose C.E."/>
            <person name="Allen-Vercoe E."/>
            <person name="Walker B."/>
            <person name="Young S.K."/>
            <person name="Zeng Q."/>
            <person name="Gargeya S."/>
            <person name="Fitzgerald M."/>
            <person name="Haas B."/>
            <person name="Abouelleil A."/>
            <person name="Alvarado L."/>
            <person name="Arachchi H.M."/>
            <person name="Berlin A.M."/>
            <person name="Chapman S.B."/>
            <person name="Goldberg J."/>
            <person name="Griggs A."/>
            <person name="Gujja S."/>
            <person name="Hansen M."/>
            <person name="Howarth C."/>
            <person name="Imamovic A."/>
            <person name="Larimer J."/>
            <person name="McCowen C."/>
            <person name="Montmayeur A."/>
            <person name="Murphy C."/>
            <person name="Neiman D."/>
            <person name="Pearson M."/>
            <person name="Priest M."/>
            <person name="Roberts A."/>
            <person name="Saif S."/>
            <person name="Shea T."/>
            <person name="Sisk P."/>
            <person name="Sykes S."/>
            <person name="Wortman J."/>
            <person name="Nusbaum C."/>
            <person name="Birren B."/>
        </authorList>
    </citation>
    <scope>NUCLEOTIDE SEQUENCE [LARGE SCALE GENOMIC DNA]</scope>
    <source>
        <strain evidence="10 11">12_1B</strain>
    </source>
</reference>
<dbReference type="InterPro" id="IPR016195">
    <property type="entry name" value="Pol/histidinol_Pase-like"/>
</dbReference>
<dbReference type="InterPro" id="IPR010140">
    <property type="entry name" value="Histidinol_P_phosphatase_HisJ"/>
</dbReference>
<feature type="domain" description="Polymerase/histidinol phosphatase N-terminal" evidence="9">
    <location>
        <begin position="6"/>
        <end position="88"/>
    </location>
</feature>
<evidence type="ECO:0000259" key="9">
    <source>
        <dbReference type="SMART" id="SM00481"/>
    </source>
</evidence>
<keyword evidence="5 8" id="KW-0378">Hydrolase</keyword>
<comment type="similarity">
    <text evidence="2 8">Belongs to the PHP hydrolase family. HisK subfamily.</text>
</comment>
<dbReference type="Proteomes" id="UP000003233">
    <property type="component" value="Unassembled WGS sequence"/>
</dbReference>
<dbReference type="GO" id="GO:0004401">
    <property type="term" value="F:histidinol-phosphatase activity"/>
    <property type="evidence" value="ECO:0007669"/>
    <property type="project" value="UniProtKB-UniRule"/>
</dbReference>
<evidence type="ECO:0000256" key="7">
    <source>
        <dbReference type="ARBA" id="ARBA00049158"/>
    </source>
</evidence>
<sequence>MGNIISDYHVHSEFSGDSTQDMEEIIQKAISLGLQEIALTDHLEYDIEGMTDRWVLKVDKYVKRVLELKEKYKKEIDVKLGVEVGVQTHTREYLEGVVSSYPFDFVINSSHAINRIDLAFGEIQEGKTKEEVQALYFDNVLKNVELYDKFNVYGHLDFVTRYGGPKYRGLNYKENFDRIDAVLKKLIEKGKGIEINTSGFRYKEDRFYPCADIVKRYYELGGEILTIGSDAHVKEYLTMDFKLVYDFLESIDKKYITSFKGMQPIFKKIK</sequence>
<proteinExistence type="inferred from homology"/>
<dbReference type="SMART" id="SM00481">
    <property type="entry name" value="POLIIIAc"/>
    <property type="match status" value="1"/>
</dbReference>
<dbReference type="BioCyc" id="FSP457404-HMP:GTSQ-35-MONOMER"/>
<dbReference type="EMBL" id="AGWJ02000007">
    <property type="protein sequence ID" value="EHO85110.1"/>
    <property type="molecule type" value="Genomic_DNA"/>
</dbReference>
<dbReference type="InterPro" id="IPR003141">
    <property type="entry name" value="Pol/His_phosphatase_N"/>
</dbReference>
<dbReference type="GO" id="GO:0005737">
    <property type="term" value="C:cytoplasm"/>
    <property type="evidence" value="ECO:0007669"/>
    <property type="project" value="TreeGrafter"/>
</dbReference>
<evidence type="ECO:0000256" key="8">
    <source>
        <dbReference type="RuleBase" id="RU366003"/>
    </source>
</evidence>
<dbReference type="RefSeq" id="WP_008695303.1">
    <property type="nucleotide sequence ID" value="NZ_KE161007.1"/>
</dbReference>
<dbReference type="SUPFAM" id="SSF89550">
    <property type="entry name" value="PHP domain-like"/>
    <property type="match status" value="1"/>
</dbReference>
<gene>
    <name evidence="10" type="ORF">HMPREF0402_00034</name>
</gene>
<protein>
    <recommendedName>
        <fullName evidence="3 8">Histidinol-phosphatase</fullName>
        <shortName evidence="8">HolPase</shortName>
        <ecNumber evidence="3 8">3.1.3.15</ecNumber>
    </recommendedName>
</protein>
<evidence type="ECO:0000256" key="2">
    <source>
        <dbReference type="ARBA" id="ARBA00009152"/>
    </source>
</evidence>
<dbReference type="Pfam" id="PF02811">
    <property type="entry name" value="PHP"/>
    <property type="match status" value="1"/>
</dbReference>
<dbReference type="NCBIfam" id="TIGR01856">
    <property type="entry name" value="hisJ_fam"/>
    <property type="match status" value="1"/>
</dbReference>
<evidence type="ECO:0000313" key="10">
    <source>
        <dbReference type="EMBL" id="EHO85110.1"/>
    </source>
</evidence>
<dbReference type="Gene3D" id="3.20.20.140">
    <property type="entry name" value="Metal-dependent hydrolases"/>
    <property type="match status" value="1"/>
</dbReference>
<keyword evidence="11" id="KW-1185">Reference proteome</keyword>
<keyword evidence="6 8" id="KW-0368">Histidine biosynthesis</keyword>
<name>H1PNP1_9FUSO</name>
<evidence type="ECO:0000256" key="4">
    <source>
        <dbReference type="ARBA" id="ARBA00022605"/>
    </source>
</evidence>
<comment type="pathway">
    <text evidence="1 8">Amino-acid biosynthesis; L-histidine biosynthesis; L-histidine from 5-phospho-alpha-D-ribose 1-diphosphate: step 8/9.</text>
</comment>
<comment type="catalytic activity">
    <reaction evidence="7 8">
        <text>L-histidinol phosphate + H2O = L-histidinol + phosphate</text>
        <dbReference type="Rhea" id="RHEA:14465"/>
        <dbReference type="ChEBI" id="CHEBI:15377"/>
        <dbReference type="ChEBI" id="CHEBI:43474"/>
        <dbReference type="ChEBI" id="CHEBI:57699"/>
        <dbReference type="ChEBI" id="CHEBI:57980"/>
        <dbReference type="EC" id="3.1.3.15"/>
    </reaction>
</comment>
<dbReference type="HOGENOM" id="CLU_054611_3_0_0"/>
<dbReference type="GO" id="GO:0000105">
    <property type="term" value="P:L-histidine biosynthetic process"/>
    <property type="evidence" value="ECO:0007669"/>
    <property type="project" value="UniProtKB-UniRule"/>
</dbReference>
<evidence type="ECO:0000256" key="5">
    <source>
        <dbReference type="ARBA" id="ARBA00022801"/>
    </source>
</evidence>
<dbReference type="AlphaFoldDB" id="H1PNP1"/>
<dbReference type="EC" id="3.1.3.15" evidence="3 8"/>
<dbReference type="InterPro" id="IPR004013">
    <property type="entry name" value="PHP_dom"/>
</dbReference>
<comment type="caution">
    <text evidence="10">The sequence shown here is derived from an EMBL/GenBank/DDBJ whole genome shotgun (WGS) entry which is preliminary data.</text>
</comment>